<gene>
    <name evidence="2" type="ORF">CHARACLAT_007408</name>
</gene>
<accession>A0ABU7EIW0</accession>
<feature type="region of interest" description="Disordered" evidence="1">
    <location>
        <begin position="72"/>
        <end position="109"/>
    </location>
</feature>
<dbReference type="Proteomes" id="UP001352852">
    <property type="component" value="Unassembled WGS sequence"/>
</dbReference>
<name>A0ABU7EIW0_9TELE</name>
<keyword evidence="3" id="KW-1185">Reference proteome</keyword>
<dbReference type="EMBL" id="JAHUTJ010057788">
    <property type="protein sequence ID" value="MED6286574.1"/>
    <property type="molecule type" value="Genomic_DNA"/>
</dbReference>
<feature type="compositionally biased region" description="Polar residues" evidence="1">
    <location>
        <begin position="99"/>
        <end position="109"/>
    </location>
</feature>
<proteinExistence type="predicted"/>
<sequence length="124" mass="13980">MCRSHTEKICRSYLRPKQTPSVKAGDFLCSRLPRLLSLMKSNKIMKTRSIHSFIFFTAYSIEGHGEAGAYLQQSTGGKRDTPWTGRQSIAGQHRDTQDKQPCTHSVTPNGNLERPINVTVIFLD</sequence>
<evidence type="ECO:0000256" key="1">
    <source>
        <dbReference type="SAM" id="MobiDB-lite"/>
    </source>
</evidence>
<evidence type="ECO:0000313" key="3">
    <source>
        <dbReference type="Proteomes" id="UP001352852"/>
    </source>
</evidence>
<reference evidence="2 3" key="1">
    <citation type="submission" date="2021-06" db="EMBL/GenBank/DDBJ databases">
        <authorList>
            <person name="Palmer J.M."/>
        </authorList>
    </citation>
    <scope>NUCLEOTIDE SEQUENCE [LARGE SCALE GENOMIC DNA]</scope>
    <source>
        <strain evidence="2 3">CL_MEX2019</strain>
        <tissue evidence="2">Muscle</tissue>
    </source>
</reference>
<organism evidence="2 3">
    <name type="scientific">Characodon lateralis</name>
    <dbReference type="NCBI Taxonomy" id="208331"/>
    <lineage>
        <taxon>Eukaryota</taxon>
        <taxon>Metazoa</taxon>
        <taxon>Chordata</taxon>
        <taxon>Craniata</taxon>
        <taxon>Vertebrata</taxon>
        <taxon>Euteleostomi</taxon>
        <taxon>Actinopterygii</taxon>
        <taxon>Neopterygii</taxon>
        <taxon>Teleostei</taxon>
        <taxon>Neoteleostei</taxon>
        <taxon>Acanthomorphata</taxon>
        <taxon>Ovalentaria</taxon>
        <taxon>Atherinomorphae</taxon>
        <taxon>Cyprinodontiformes</taxon>
        <taxon>Goodeidae</taxon>
        <taxon>Characodon</taxon>
    </lineage>
</organism>
<comment type="caution">
    <text evidence="2">The sequence shown here is derived from an EMBL/GenBank/DDBJ whole genome shotgun (WGS) entry which is preliminary data.</text>
</comment>
<evidence type="ECO:0000313" key="2">
    <source>
        <dbReference type="EMBL" id="MED6286574.1"/>
    </source>
</evidence>
<protein>
    <submittedName>
        <fullName evidence="2">Uncharacterized protein</fullName>
    </submittedName>
</protein>